<name>A0ABN9PZ22_9DINO</name>
<dbReference type="Proteomes" id="UP001189429">
    <property type="component" value="Unassembled WGS sequence"/>
</dbReference>
<keyword evidence="2" id="KW-1185">Reference proteome</keyword>
<evidence type="ECO:0000313" key="2">
    <source>
        <dbReference type="Proteomes" id="UP001189429"/>
    </source>
</evidence>
<accession>A0ABN9PZ22</accession>
<gene>
    <name evidence="1" type="ORF">PCOR1329_LOCUS7285</name>
</gene>
<proteinExistence type="predicted"/>
<organism evidence="1 2">
    <name type="scientific">Prorocentrum cordatum</name>
    <dbReference type="NCBI Taxonomy" id="2364126"/>
    <lineage>
        <taxon>Eukaryota</taxon>
        <taxon>Sar</taxon>
        <taxon>Alveolata</taxon>
        <taxon>Dinophyceae</taxon>
        <taxon>Prorocentrales</taxon>
        <taxon>Prorocentraceae</taxon>
        <taxon>Prorocentrum</taxon>
    </lineage>
</organism>
<sequence>MGMGGSSGQEMSLSSRISYCSPRAPETGCPLRALEPIASWHHSRPVLPGRPRWRRDVWGEANRNAKADPSACRSRKDAYNHFCNVSDAVMLHAAAPDEEHGEGETPAA</sequence>
<dbReference type="EMBL" id="CAUYUJ010001974">
    <property type="protein sequence ID" value="CAK0798570.1"/>
    <property type="molecule type" value="Genomic_DNA"/>
</dbReference>
<evidence type="ECO:0000313" key="1">
    <source>
        <dbReference type="EMBL" id="CAK0798570.1"/>
    </source>
</evidence>
<protein>
    <submittedName>
        <fullName evidence="1">Uncharacterized protein</fullName>
    </submittedName>
</protein>
<reference evidence="1" key="1">
    <citation type="submission" date="2023-10" db="EMBL/GenBank/DDBJ databases">
        <authorList>
            <person name="Chen Y."/>
            <person name="Shah S."/>
            <person name="Dougan E. K."/>
            <person name="Thang M."/>
            <person name="Chan C."/>
        </authorList>
    </citation>
    <scope>NUCLEOTIDE SEQUENCE [LARGE SCALE GENOMIC DNA]</scope>
</reference>
<comment type="caution">
    <text evidence="1">The sequence shown here is derived from an EMBL/GenBank/DDBJ whole genome shotgun (WGS) entry which is preliminary data.</text>
</comment>